<dbReference type="OrthoDB" id="5396878at2"/>
<dbReference type="HOGENOM" id="CLU_1376433_0_0_7"/>
<dbReference type="Proteomes" id="UP000007721">
    <property type="component" value="Chromosome"/>
</dbReference>
<proteinExistence type="predicted"/>
<dbReference type="STRING" id="316067.Geob_0746"/>
<dbReference type="EMBL" id="CP001390">
    <property type="protein sequence ID" value="ACM19108.1"/>
    <property type="molecule type" value="Genomic_DNA"/>
</dbReference>
<evidence type="ECO:0008006" key="3">
    <source>
        <dbReference type="Google" id="ProtNLM"/>
    </source>
</evidence>
<evidence type="ECO:0000313" key="2">
    <source>
        <dbReference type="Proteomes" id="UP000007721"/>
    </source>
</evidence>
<name>B9M138_GEODF</name>
<sequence>MPIRDDEKLEVWSQQVLLPDASVYSKQWLQIEHEVLKLPEFPPELLDLYLSHIRRCTLTLIRPAKVNGGIHFRLLGSSLSLLSFSPPVIHGDPESYEVTLCLSGGFLVQQGECERGRFRLTAKGFGGDVTVSVELSDYCPLLLGSSRPSRLRKVSYRLTQAYIHKVVTIRFLAGLYRKLTGRSLPVKVRTQSLNGGEEI</sequence>
<organism evidence="1 2">
    <name type="scientific">Geotalea daltonii (strain DSM 22248 / JCM 15807 / FRC-32)</name>
    <name type="common">Geobacter daltonii</name>
    <dbReference type="NCBI Taxonomy" id="316067"/>
    <lineage>
        <taxon>Bacteria</taxon>
        <taxon>Pseudomonadati</taxon>
        <taxon>Thermodesulfobacteriota</taxon>
        <taxon>Desulfuromonadia</taxon>
        <taxon>Geobacterales</taxon>
        <taxon>Geobacteraceae</taxon>
        <taxon>Geotalea</taxon>
    </lineage>
</organism>
<evidence type="ECO:0000313" key="1">
    <source>
        <dbReference type="EMBL" id="ACM19108.1"/>
    </source>
</evidence>
<reference evidence="1 2" key="1">
    <citation type="submission" date="2009-01" db="EMBL/GenBank/DDBJ databases">
        <title>Complete sequence of Geobacter sp. FRC-32.</title>
        <authorList>
            <consortium name="US DOE Joint Genome Institute"/>
            <person name="Lucas S."/>
            <person name="Copeland A."/>
            <person name="Lapidus A."/>
            <person name="Glavina del Rio T."/>
            <person name="Dalin E."/>
            <person name="Tice H."/>
            <person name="Bruce D."/>
            <person name="Goodwin L."/>
            <person name="Pitluck S."/>
            <person name="Saunders E."/>
            <person name="Brettin T."/>
            <person name="Detter J.C."/>
            <person name="Han C."/>
            <person name="Larimer F."/>
            <person name="Land M."/>
            <person name="Hauser L."/>
            <person name="Kyrpides N."/>
            <person name="Ovchinnikova G."/>
            <person name="Kostka J."/>
            <person name="Richardson P."/>
        </authorList>
    </citation>
    <scope>NUCLEOTIDE SEQUENCE [LARGE SCALE GENOMIC DNA]</scope>
    <source>
        <strain evidence="2">DSM 22248 / JCM 15807 / FRC-32</strain>
    </source>
</reference>
<protein>
    <recommendedName>
        <fullName evidence="3">DUF1990 domain-containing protein</fullName>
    </recommendedName>
</protein>
<keyword evidence="2" id="KW-1185">Reference proteome</keyword>
<accession>B9M138</accession>
<dbReference type="KEGG" id="geo:Geob_0746"/>
<dbReference type="AlphaFoldDB" id="B9M138"/>
<gene>
    <name evidence="1" type="ordered locus">Geob_0746</name>
</gene>
<dbReference type="RefSeq" id="WP_012645837.1">
    <property type="nucleotide sequence ID" value="NC_011979.1"/>
</dbReference>